<dbReference type="InterPro" id="IPR022813">
    <property type="entry name" value="SecD/SecF_arch_bac"/>
</dbReference>
<evidence type="ECO:0000256" key="2">
    <source>
        <dbReference type="ARBA" id="ARBA00022448"/>
    </source>
</evidence>
<comment type="caution">
    <text evidence="9">Lacks conserved residue(s) required for the propagation of feature annotation.</text>
</comment>
<dbReference type="GO" id="GO:0043952">
    <property type="term" value="P:protein transport by the Sec complex"/>
    <property type="evidence" value="ECO:0007669"/>
    <property type="project" value="UniProtKB-UniRule"/>
</dbReference>
<dbReference type="GO" id="GO:0006605">
    <property type="term" value="P:protein targeting"/>
    <property type="evidence" value="ECO:0007669"/>
    <property type="project" value="UniProtKB-UniRule"/>
</dbReference>
<evidence type="ECO:0000256" key="4">
    <source>
        <dbReference type="ARBA" id="ARBA00022692"/>
    </source>
</evidence>
<evidence type="ECO:0000256" key="5">
    <source>
        <dbReference type="ARBA" id="ARBA00022927"/>
    </source>
</evidence>
<comment type="caution">
    <text evidence="11">The sequence shown here is derived from an EMBL/GenBank/DDBJ whole genome shotgun (WGS) entry which is preliminary data.</text>
</comment>
<dbReference type="InterPro" id="IPR055344">
    <property type="entry name" value="SecD_SecF_C_bact"/>
</dbReference>
<dbReference type="GO" id="GO:0005886">
    <property type="term" value="C:plasma membrane"/>
    <property type="evidence" value="ECO:0007669"/>
    <property type="project" value="UniProtKB-SubCell"/>
</dbReference>
<dbReference type="RefSeq" id="WP_126044174.1">
    <property type="nucleotide sequence ID" value="NZ_RXFM01000002.1"/>
</dbReference>
<dbReference type="EMBL" id="RXFM01000002">
    <property type="protein sequence ID" value="RST72469.1"/>
    <property type="molecule type" value="Genomic_DNA"/>
</dbReference>
<gene>
    <name evidence="9 11" type="primary">secF</name>
    <name evidence="11" type="ORF">EIC27_00300</name>
</gene>
<keyword evidence="7 9" id="KW-0811">Translocation</keyword>
<dbReference type="Pfam" id="PF07549">
    <property type="entry name" value="Sec_GG"/>
    <property type="match status" value="1"/>
</dbReference>
<keyword evidence="2 9" id="KW-0813">Transport</keyword>
<comment type="subunit">
    <text evidence="9">Forms a complex with SecD. Part of the essential Sec protein translocation apparatus which comprises SecA, SecYEG and auxiliary proteins SecDF-YajC and YidC.</text>
</comment>
<feature type="transmembrane region" description="Helical" evidence="9">
    <location>
        <begin position="232"/>
        <end position="253"/>
    </location>
</feature>
<dbReference type="GO" id="GO:0015450">
    <property type="term" value="F:protein-transporting ATPase activity"/>
    <property type="evidence" value="ECO:0007669"/>
    <property type="project" value="InterPro"/>
</dbReference>
<keyword evidence="3 9" id="KW-1003">Cell membrane</keyword>
<name>A0A429XVT0_9RICK</name>
<dbReference type="InterPro" id="IPR022646">
    <property type="entry name" value="SecD/SecF_CS"/>
</dbReference>
<dbReference type="GO" id="GO:0065002">
    <property type="term" value="P:intracellular protein transmembrane transport"/>
    <property type="evidence" value="ECO:0007669"/>
    <property type="project" value="UniProtKB-UniRule"/>
</dbReference>
<dbReference type="NCBIfam" id="TIGR00966">
    <property type="entry name" value="transloc_SecF"/>
    <property type="match status" value="1"/>
</dbReference>
<dbReference type="PANTHER" id="PTHR30081:SF8">
    <property type="entry name" value="PROTEIN TRANSLOCASE SUBUNIT SECF"/>
    <property type="match status" value="1"/>
</dbReference>
<evidence type="ECO:0000256" key="8">
    <source>
        <dbReference type="ARBA" id="ARBA00023136"/>
    </source>
</evidence>
<proteinExistence type="inferred from homology"/>
<keyword evidence="8 9" id="KW-0472">Membrane</keyword>
<comment type="function">
    <text evidence="9">Part of the Sec protein translocase complex. Interacts with the SecYEG preprotein conducting channel. SecDF uses the proton motive force (PMF) to complete protein translocation after the ATP-dependent function of SecA.</text>
</comment>
<dbReference type="Proteomes" id="UP000279470">
    <property type="component" value="Unassembled WGS sequence"/>
</dbReference>
<dbReference type="InterPro" id="IPR022645">
    <property type="entry name" value="SecD/SecF_bac"/>
</dbReference>
<feature type="domain" description="Protein export membrane protein SecD/SecF C-terminal" evidence="10">
    <location>
        <begin position="98"/>
        <end position="283"/>
    </location>
</feature>
<evidence type="ECO:0000256" key="9">
    <source>
        <dbReference type="HAMAP-Rule" id="MF_01464"/>
    </source>
</evidence>
<evidence type="ECO:0000256" key="1">
    <source>
        <dbReference type="ARBA" id="ARBA00004651"/>
    </source>
</evidence>
<feature type="transmembrane region" description="Helical" evidence="9">
    <location>
        <begin position="151"/>
        <end position="172"/>
    </location>
</feature>
<evidence type="ECO:0000256" key="6">
    <source>
        <dbReference type="ARBA" id="ARBA00022989"/>
    </source>
</evidence>
<keyword evidence="12" id="KW-1185">Reference proteome</keyword>
<feature type="transmembrane region" description="Helical" evidence="9">
    <location>
        <begin position="259"/>
        <end position="282"/>
    </location>
</feature>
<dbReference type="InterPro" id="IPR048634">
    <property type="entry name" value="SecD_SecF_C"/>
</dbReference>
<evidence type="ECO:0000313" key="12">
    <source>
        <dbReference type="Proteomes" id="UP000279470"/>
    </source>
</evidence>
<evidence type="ECO:0000256" key="3">
    <source>
        <dbReference type="ARBA" id="ARBA00022475"/>
    </source>
</evidence>
<dbReference type="PANTHER" id="PTHR30081">
    <property type="entry name" value="PROTEIN-EXPORT MEMBRANE PROTEIN SEC"/>
    <property type="match status" value="1"/>
</dbReference>
<keyword evidence="4 9" id="KW-0812">Transmembrane</keyword>
<dbReference type="Gene3D" id="1.20.1640.10">
    <property type="entry name" value="Multidrug efflux transporter AcrB transmembrane domain"/>
    <property type="match status" value="1"/>
</dbReference>
<keyword evidence="6 9" id="KW-1133">Transmembrane helix</keyword>
<dbReference type="InterPro" id="IPR005665">
    <property type="entry name" value="SecF_bac"/>
</dbReference>
<dbReference type="PRINTS" id="PR01755">
    <property type="entry name" value="SECFTRNLCASE"/>
</dbReference>
<feature type="transmembrane region" description="Helical" evidence="9">
    <location>
        <begin position="14"/>
        <end position="33"/>
    </location>
</feature>
<dbReference type="AlphaFoldDB" id="A0A429XVT0"/>
<evidence type="ECO:0000313" key="11">
    <source>
        <dbReference type="EMBL" id="RST72469.1"/>
    </source>
</evidence>
<feature type="transmembrane region" description="Helical" evidence="9">
    <location>
        <begin position="128"/>
        <end position="145"/>
    </location>
</feature>
<dbReference type="SUPFAM" id="SSF82866">
    <property type="entry name" value="Multidrug efflux transporter AcrB transmembrane domain"/>
    <property type="match status" value="1"/>
</dbReference>
<reference evidence="12" key="1">
    <citation type="submission" date="2018-11" db="EMBL/GenBank/DDBJ databases">
        <title>Phylogenetic, genomic, and biogeographic characterization of a novel and ubiquitous marine invertebrate-associated Rickettsiales parasite, Candidatus Marinoinvertebrata rohwerii, gen. nov., sp. nov.</title>
        <authorList>
            <person name="Klinges J.G."/>
            <person name="Rosales S.M."/>
            <person name="Mcminds R."/>
            <person name="Shaver E.C."/>
            <person name="Shantz A."/>
            <person name="Peters E.C."/>
            <person name="Burkepile D.E."/>
            <person name="Silliman B.R."/>
            <person name="Vega Thurber R.L."/>
        </authorList>
    </citation>
    <scope>NUCLEOTIDE SEQUENCE [LARGE SCALE GENOMIC DNA]</scope>
    <source>
        <strain evidence="12">a_cerv_44</strain>
    </source>
</reference>
<dbReference type="HAMAP" id="MF_01464_B">
    <property type="entry name" value="SecF_B"/>
    <property type="match status" value="1"/>
</dbReference>
<protein>
    <recommendedName>
        <fullName evidence="9">Protein-export membrane protein SecF</fullName>
    </recommendedName>
</protein>
<accession>A0A429XVT0</accession>
<comment type="subcellular location">
    <subcellularLocation>
        <location evidence="1 9">Cell membrane</location>
        <topology evidence="1 9">Multi-pass membrane protein</topology>
    </subcellularLocation>
</comment>
<dbReference type="OrthoDB" id="9774769at2"/>
<keyword evidence="5 9" id="KW-0653">Protein transport</keyword>
<sequence length="285" mass="32119">MNLKFIDFYSYKNYGFLFSIIFTIATIIGYIYAGLNLGIDFKGGLIIEVSSKIPYKLKNLLIEKYNQLVIQKSGQNLVIRLQNINDNNINVKTADKIKSEIIELDKDALFTKVDFVGPKISNDLVKKAIYAFICSLLVVMIYILLRFNWKFSIGAILALIHDLTAAIGFFIFTRYEFNLTSIAAILTIIGYSVNDSVVIYDRIRENLSTSNTTDFTPTIINKSINETLSRTIMTFLTTFATCLALWCFGGESLESFSAVLTFGIAFGTYSSIFISANILPFITRK</sequence>
<dbReference type="NCBIfam" id="TIGR00916">
    <property type="entry name" value="2A0604s01"/>
    <property type="match status" value="1"/>
</dbReference>
<evidence type="ECO:0000256" key="7">
    <source>
        <dbReference type="ARBA" id="ARBA00023010"/>
    </source>
</evidence>
<evidence type="ECO:0000259" key="10">
    <source>
        <dbReference type="Pfam" id="PF02355"/>
    </source>
</evidence>
<dbReference type="Pfam" id="PF02355">
    <property type="entry name" value="SecD_SecF_C"/>
    <property type="match status" value="1"/>
</dbReference>
<comment type="similarity">
    <text evidence="9">Belongs to the SecD/SecF family. SecF subfamily.</text>
</comment>
<organism evidence="11 12">
    <name type="scientific">Candidatus Aquarickettsia rohweri</name>
    <dbReference type="NCBI Taxonomy" id="2602574"/>
    <lineage>
        <taxon>Bacteria</taxon>
        <taxon>Pseudomonadati</taxon>
        <taxon>Pseudomonadota</taxon>
        <taxon>Alphaproteobacteria</taxon>
        <taxon>Rickettsiales</taxon>
        <taxon>Candidatus Midichloriaceae</taxon>
        <taxon>Candidatus Aquarickettsia</taxon>
    </lineage>
</organism>